<evidence type="ECO:0000313" key="2">
    <source>
        <dbReference type="Proteomes" id="UP000815677"/>
    </source>
</evidence>
<dbReference type="EMBL" id="DF848790">
    <property type="protein sequence ID" value="GAT54895.1"/>
    <property type="molecule type" value="Genomic_DNA"/>
</dbReference>
<organism evidence="1 2">
    <name type="scientific">Mycena chlorophos</name>
    <name type="common">Agaric fungus</name>
    <name type="synonym">Agaricus chlorophos</name>
    <dbReference type="NCBI Taxonomy" id="658473"/>
    <lineage>
        <taxon>Eukaryota</taxon>
        <taxon>Fungi</taxon>
        <taxon>Dikarya</taxon>
        <taxon>Basidiomycota</taxon>
        <taxon>Agaricomycotina</taxon>
        <taxon>Agaricomycetes</taxon>
        <taxon>Agaricomycetidae</taxon>
        <taxon>Agaricales</taxon>
        <taxon>Marasmiineae</taxon>
        <taxon>Mycenaceae</taxon>
        <taxon>Mycena</taxon>
    </lineage>
</organism>
<evidence type="ECO:0000313" key="1">
    <source>
        <dbReference type="EMBL" id="GAT54895.1"/>
    </source>
</evidence>
<gene>
    <name evidence="1" type="ORF">MCHLO_11715</name>
</gene>
<name>A0ABQ0LUY2_MYCCL</name>
<reference evidence="1" key="1">
    <citation type="submission" date="2014-09" db="EMBL/GenBank/DDBJ databases">
        <title>Genome sequence of the luminous mushroom Mycena chlorophos for searching fungal bioluminescence genes.</title>
        <authorList>
            <person name="Tanaka Y."/>
            <person name="Kasuga D."/>
            <person name="Oba Y."/>
            <person name="Hase S."/>
            <person name="Sato K."/>
            <person name="Oba Y."/>
            <person name="Sakakibara Y."/>
        </authorList>
    </citation>
    <scope>NUCLEOTIDE SEQUENCE</scope>
</reference>
<proteinExistence type="predicted"/>
<protein>
    <submittedName>
        <fullName evidence="1">Uncharacterized protein</fullName>
    </submittedName>
</protein>
<accession>A0ABQ0LUY2</accession>
<sequence length="137" mass="15396">MPVQSDDFLETSSHVLNSNANTILEIIQGEVSAAVEARDAQIELQAREIDALRQQLGASDAELRAWKLAGHQRGMDNPAQFVQSVAGLELELEQEHKLHFECQEKVKHLERINENQQQLLECIVCICCGARIVPLKR</sequence>
<keyword evidence="2" id="KW-1185">Reference proteome</keyword>
<dbReference type="Proteomes" id="UP000815677">
    <property type="component" value="Unassembled WGS sequence"/>
</dbReference>